<proteinExistence type="predicted"/>
<evidence type="ECO:0000313" key="2">
    <source>
        <dbReference type="Proteomes" id="UP000000849"/>
    </source>
</evidence>
<sequence>MCYPALCPTCRKTTWDGCGMHADDVMASVPQDQRCTCAR</sequence>
<dbReference type="KEGG" id="cfl:Cfla_0363"/>
<accession>D5UH77</accession>
<evidence type="ECO:0000313" key="1">
    <source>
        <dbReference type="EMBL" id="ADG73280.1"/>
    </source>
</evidence>
<dbReference type="HOGENOM" id="CLU_175850_2_1_11"/>
<dbReference type="STRING" id="446466.Cfla_0363"/>
<dbReference type="Proteomes" id="UP000000849">
    <property type="component" value="Chromosome"/>
</dbReference>
<gene>
    <name evidence="1" type="ordered locus">Cfla_0363</name>
</gene>
<dbReference type="EMBL" id="CP001964">
    <property type="protein sequence ID" value="ADG73280.1"/>
    <property type="molecule type" value="Genomic_DNA"/>
</dbReference>
<keyword evidence="2" id="KW-1185">Reference proteome</keyword>
<reference evidence="1 2" key="1">
    <citation type="journal article" date="2010" name="Stand. Genomic Sci.">
        <title>Complete genome sequence of Cellulomonas flavigena type strain (134).</title>
        <authorList>
            <person name="Abt B."/>
            <person name="Foster B."/>
            <person name="Lapidus A."/>
            <person name="Clum A."/>
            <person name="Sun H."/>
            <person name="Pukall R."/>
            <person name="Lucas S."/>
            <person name="Glavina Del Rio T."/>
            <person name="Nolan M."/>
            <person name="Tice H."/>
            <person name="Cheng J.F."/>
            <person name="Pitluck S."/>
            <person name="Liolios K."/>
            <person name="Ivanova N."/>
            <person name="Mavromatis K."/>
            <person name="Ovchinnikova G."/>
            <person name="Pati A."/>
            <person name="Goodwin L."/>
            <person name="Chen A."/>
            <person name="Palaniappan K."/>
            <person name="Land M."/>
            <person name="Hauser L."/>
            <person name="Chang Y.J."/>
            <person name="Jeffries C.D."/>
            <person name="Rohde M."/>
            <person name="Goker M."/>
            <person name="Woyke T."/>
            <person name="Bristow J."/>
            <person name="Eisen J.A."/>
            <person name="Markowitz V."/>
            <person name="Hugenholtz P."/>
            <person name="Kyrpides N.C."/>
            <person name="Klenk H.P."/>
        </authorList>
    </citation>
    <scope>NUCLEOTIDE SEQUENCE [LARGE SCALE GENOMIC DNA]</scope>
    <source>
        <strain evidence="2">ATCC 482 / DSM 20109 / BCRC 11376 / JCM 18109 / NBRC 3775 / NCIMB 8073 / NRS 134</strain>
    </source>
</reference>
<dbReference type="AlphaFoldDB" id="D5UH77"/>
<protein>
    <submittedName>
        <fullName evidence="1">Uncharacterized protein</fullName>
    </submittedName>
</protein>
<dbReference type="PANTHER" id="PTHR34724:SF2">
    <property type="entry name" value="OS12G0596101 PROTEIN"/>
    <property type="match status" value="1"/>
</dbReference>
<dbReference type="PANTHER" id="PTHR34724">
    <property type="entry name" value="OS12G0596101 PROTEIN"/>
    <property type="match status" value="1"/>
</dbReference>
<name>D5UH77_CELFN</name>
<organism evidence="1 2">
    <name type="scientific">Cellulomonas flavigena (strain ATCC 482 / DSM 20109 / BCRC 11376 / JCM 18109 / NBRC 3775 / NCIMB 8073 / NRS 134)</name>
    <dbReference type="NCBI Taxonomy" id="446466"/>
    <lineage>
        <taxon>Bacteria</taxon>
        <taxon>Bacillati</taxon>
        <taxon>Actinomycetota</taxon>
        <taxon>Actinomycetes</taxon>
        <taxon>Micrococcales</taxon>
        <taxon>Cellulomonadaceae</taxon>
        <taxon>Cellulomonas</taxon>
    </lineage>
</organism>